<keyword evidence="4" id="KW-1185">Reference proteome</keyword>
<feature type="region of interest" description="Disordered" evidence="1">
    <location>
        <begin position="129"/>
        <end position="220"/>
    </location>
</feature>
<sequence length="220" mass="23482">MIGKSCPHAGGALCVWPCGKRSSGERSVGFLTSLFGGETNVITVAVALAIVLVLIVLAIWLVKFVGDATSGVGRGRNRRLLVIDSIPIDNKRQAVIIRRDETEHLIVIGGPNDLVVESGFEAPQVQRVQRRVPASEPAVHPAPAPEPLHRPAPKSLRHTGLLRPVTDDEPSIDGGNSDKTGRLAPDSAKSVAMSASITVDPEPVIEPREREYAEHGTIKP</sequence>
<dbReference type="PANTHER" id="PTHR38766">
    <property type="entry name" value="FLAGELLAR PROTEIN FLIO"/>
    <property type="match status" value="1"/>
</dbReference>
<reference evidence="4" key="1">
    <citation type="submission" date="2018-07" db="EMBL/GenBank/DDBJ databases">
        <authorList>
            <person name="Liu B.-T."/>
            <person name="Du Z."/>
        </authorList>
    </citation>
    <scope>NUCLEOTIDE SEQUENCE [LARGE SCALE GENOMIC DNA]</scope>
    <source>
        <strain evidence="4">XYN52</strain>
    </source>
</reference>
<evidence type="ECO:0000313" key="4">
    <source>
        <dbReference type="Proteomes" id="UP000253759"/>
    </source>
</evidence>
<evidence type="ECO:0000256" key="2">
    <source>
        <dbReference type="SAM" id="Phobius"/>
    </source>
</evidence>
<dbReference type="Proteomes" id="UP000253759">
    <property type="component" value="Unassembled WGS sequence"/>
</dbReference>
<dbReference type="EMBL" id="QQNH01000002">
    <property type="protein sequence ID" value="RDE10267.1"/>
    <property type="molecule type" value="Genomic_DNA"/>
</dbReference>
<dbReference type="PANTHER" id="PTHR38766:SF1">
    <property type="entry name" value="FLAGELLAR PROTEIN FLIO"/>
    <property type="match status" value="1"/>
</dbReference>
<gene>
    <name evidence="3" type="ORF">DVH29_02455</name>
</gene>
<keyword evidence="2" id="KW-0812">Transmembrane</keyword>
<name>A0A369W895_9HYPH</name>
<dbReference type="AlphaFoldDB" id="A0A369W895"/>
<accession>A0A369W895</accession>
<feature type="compositionally biased region" description="Basic and acidic residues" evidence="1">
    <location>
        <begin position="205"/>
        <end position="220"/>
    </location>
</feature>
<proteinExistence type="predicted"/>
<feature type="transmembrane region" description="Helical" evidence="2">
    <location>
        <begin position="41"/>
        <end position="62"/>
    </location>
</feature>
<evidence type="ECO:0000313" key="3">
    <source>
        <dbReference type="EMBL" id="RDE10267.1"/>
    </source>
</evidence>
<organism evidence="3 4">
    <name type="scientific">Pelagibacterium lacus</name>
    <dbReference type="NCBI Taxonomy" id="2282655"/>
    <lineage>
        <taxon>Bacteria</taxon>
        <taxon>Pseudomonadati</taxon>
        <taxon>Pseudomonadota</taxon>
        <taxon>Alphaproteobacteria</taxon>
        <taxon>Hyphomicrobiales</taxon>
        <taxon>Devosiaceae</taxon>
        <taxon>Pelagibacterium</taxon>
    </lineage>
</organism>
<evidence type="ECO:0008006" key="5">
    <source>
        <dbReference type="Google" id="ProtNLM"/>
    </source>
</evidence>
<keyword evidence="2" id="KW-0472">Membrane</keyword>
<keyword evidence="2" id="KW-1133">Transmembrane helix</keyword>
<evidence type="ECO:0000256" key="1">
    <source>
        <dbReference type="SAM" id="MobiDB-lite"/>
    </source>
</evidence>
<comment type="caution">
    <text evidence="3">The sequence shown here is derived from an EMBL/GenBank/DDBJ whole genome shotgun (WGS) entry which is preliminary data.</text>
</comment>
<dbReference type="InterPro" id="IPR052205">
    <property type="entry name" value="FliO/MopB"/>
</dbReference>
<protein>
    <recommendedName>
        <fullName evidence="5">Flagellar biosynthesis protein FliO</fullName>
    </recommendedName>
</protein>